<keyword evidence="1" id="KW-0812">Transmembrane</keyword>
<organism evidence="2">
    <name type="scientific">Solanum chacoense</name>
    <name type="common">Chaco potato</name>
    <dbReference type="NCBI Taxonomy" id="4108"/>
    <lineage>
        <taxon>Eukaryota</taxon>
        <taxon>Viridiplantae</taxon>
        <taxon>Streptophyta</taxon>
        <taxon>Embryophyta</taxon>
        <taxon>Tracheophyta</taxon>
        <taxon>Spermatophyta</taxon>
        <taxon>Magnoliopsida</taxon>
        <taxon>eudicotyledons</taxon>
        <taxon>Gunneridae</taxon>
        <taxon>Pentapetalae</taxon>
        <taxon>asterids</taxon>
        <taxon>lamiids</taxon>
        <taxon>Solanales</taxon>
        <taxon>Solanaceae</taxon>
        <taxon>Solanoideae</taxon>
        <taxon>Solaneae</taxon>
        <taxon>Solanum</taxon>
    </lineage>
</organism>
<evidence type="ECO:0000313" key="2">
    <source>
        <dbReference type="EMBL" id="JAP18168.1"/>
    </source>
</evidence>
<accession>A0A0V0HDA5</accession>
<keyword evidence="1" id="KW-1133">Transmembrane helix</keyword>
<evidence type="ECO:0000256" key="1">
    <source>
        <dbReference type="SAM" id="Phobius"/>
    </source>
</evidence>
<dbReference type="AlphaFoldDB" id="A0A0V0HDA5"/>
<proteinExistence type="predicted"/>
<feature type="transmembrane region" description="Helical" evidence="1">
    <location>
        <begin position="48"/>
        <end position="68"/>
    </location>
</feature>
<sequence length="83" mass="9624">MEITSGHMKILSYIVFNYRKAAFFLDGLKMEVCHISWDRGSIFFFQRMFCGSLYLSLSISLCYLLMALDSVIKAETTVFWNSS</sequence>
<protein>
    <submittedName>
        <fullName evidence="2">Putative ovule protein</fullName>
    </submittedName>
</protein>
<name>A0A0V0HDA5_SOLCH</name>
<dbReference type="EMBL" id="GEDG01021606">
    <property type="protein sequence ID" value="JAP18168.1"/>
    <property type="molecule type" value="Transcribed_RNA"/>
</dbReference>
<keyword evidence="1" id="KW-0472">Membrane</keyword>
<reference evidence="2" key="1">
    <citation type="submission" date="2015-12" db="EMBL/GenBank/DDBJ databases">
        <title>Gene expression during late stages of embryo sac development: a critical building block for successful pollen-pistil interactions.</title>
        <authorList>
            <person name="Liu Y."/>
            <person name="Joly V."/>
            <person name="Sabar M."/>
            <person name="Matton D.P."/>
        </authorList>
    </citation>
    <scope>NUCLEOTIDE SEQUENCE</scope>
</reference>